<protein>
    <submittedName>
        <fullName evidence="3">Uncharacterized conserved protein, DUF58 family, contains vWF domain</fullName>
    </submittedName>
</protein>
<dbReference type="CDD" id="cd00198">
    <property type="entry name" value="vWFA"/>
    <property type="match status" value="1"/>
</dbReference>
<reference evidence="3 4" key="1">
    <citation type="submission" date="2016-10" db="EMBL/GenBank/DDBJ databases">
        <authorList>
            <person name="de Groot N.N."/>
        </authorList>
    </citation>
    <scope>NUCLEOTIDE SEQUENCE [LARGE SCALE GENOMIC DNA]</scope>
    <source>
        <strain evidence="3 4">IBRC-M 10780</strain>
    </source>
</reference>
<keyword evidence="1" id="KW-1133">Transmembrane helix</keyword>
<dbReference type="OrthoDB" id="9778037at2"/>
<keyword evidence="1" id="KW-0812">Transmembrane</keyword>
<dbReference type="RefSeq" id="WP_090870825.1">
    <property type="nucleotide sequence ID" value="NZ_FOHE01000013.1"/>
</dbReference>
<dbReference type="SUPFAM" id="SSF53300">
    <property type="entry name" value="vWA-like"/>
    <property type="match status" value="1"/>
</dbReference>
<dbReference type="InterPro" id="IPR002035">
    <property type="entry name" value="VWF_A"/>
</dbReference>
<dbReference type="InterPro" id="IPR002881">
    <property type="entry name" value="DUF58"/>
</dbReference>
<proteinExistence type="predicted"/>
<dbReference type="Proteomes" id="UP000198618">
    <property type="component" value="Unassembled WGS sequence"/>
</dbReference>
<gene>
    <name evidence="3" type="ORF">SAMN05216389_11326</name>
</gene>
<dbReference type="EMBL" id="FOHE01000013">
    <property type="protein sequence ID" value="SET50654.1"/>
    <property type="molecule type" value="Genomic_DNA"/>
</dbReference>
<evidence type="ECO:0000259" key="2">
    <source>
        <dbReference type="SMART" id="SM00327"/>
    </source>
</evidence>
<dbReference type="STRING" id="930131.SAMN05216389_11326"/>
<feature type="domain" description="VWFA" evidence="2">
    <location>
        <begin position="246"/>
        <end position="412"/>
    </location>
</feature>
<evidence type="ECO:0000313" key="3">
    <source>
        <dbReference type="EMBL" id="SET50654.1"/>
    </source>
</evidence>
<evidence type="ECO:0000313" key="4">
    <source>
        <dbReference type="Proteomes" id="UP000198618"/>
    </source>
</evidence>
<name>A0A1I0EZ63_9BACI</name>
<organism evidence="3 4">
    <name type="scientific">Oceanobacillus limi</name>
    <dbReference type="NCBI Taxonomy" id="930131"/>
    <lineage>
        <taxon>Bacteria</taxon>
        <taxon>Bacillati</taxon>
        <taxon>Bacillota</taxon>
        <taxon>Bacilli</taxon>
        <taxon>Bacillales</taxon>
        <taxon>Bacillaceae</taxon>
        <taxon>Oceanobacillus</taxon>
    </lineage>
</organism>
<accession>A0A1I0EZ63</accession>
<dbReference type="PANTHER" id="PTHR33608:SF3">
    <property type="entry name" value="SLR2013 PROTEIN"/>
    <property type="match status" value="1"/>
</dbReference>
<evidence type="ECO:0000256" key="1">
    <source>
        <dbReference type="SAM" id="Phobius"/>
    </source>
</evidence>
<keyword evidence="1" id="KW-0472">Membrane</keyword>
<dbReference type="PANTHER" id="PTHR33608">
    <property type="entry name" value="BLL2464 PROTEIN"/>
    <property type="match status" value="1"/>
</dbReference>
<dbReference type="InterPro" id="IPR036465">
    <property type="entry name" value="vWFA_dom_sf"/>
</dbReference>
<feature type="transmembrane region" description="Helical" evidence="1">
    <location>
        <begin position="25"/>
        <end position="42"/>
    </location>
</feature>
<sequence length="452" mass="52205">MTKLFKNLLARFLFQDKGILPTKKFLLIYLIGSICLVGLAFFGVSWQTVFIGNVLFILTSLMDLLRSPRKKYISITRHMPNEMERGKCYQVTIHFENNALYSCKYRLVDGIPQSFQSQFPIEGEINSKTRSSISYKTRASVRGDYPVNKIYVRFSSLMGLWEKQIVVEQKNAVKVIPDLSETKRYLEDAQRYLMYDGDKIRKQKKGTGEFTRIRNYVIGDDPRKINWRQTAKLQEVMTNEYEPEHGKYITILIDCGRMMGVELKIGNRLEKAMEASLTVVAAALKNGDYVGVIVFSKGIDVYVPPAKGMDQLQKILQAIYNVKVDASESNYAAVMNYLQMVQKKRSLILLFSDIHTFLHDETTLLYLKRIRRRHLFFMIGVEDEALLSEAQQLPADVHRAMTKSMAQQQVLFKKREKAKWESQGLVMIEAKEEKLAVEAVSYYIRVMNQGLI</sequence>
<keyword evidence="4" id="KW-1185">Reference proteome</keyword>
<dbReference type="AlphaFoldDB" id="A0A1I0EZ63"/>
<dbReference type="Pfam" id="PF01882">
    <property type="entry name" value="DUF58"/>
    <property type="match status" value="1"/>
</dbReference>
<dbReference type="Gene3D" id="3.40.50.410">
    <property type="entry name" value="von Willebrand factor, type A domain"/>
    <property type="match status" value="1"/>
</dbReference>
<dbReference type="SMART" id="SM00327">
    <property type="entry name" value="VWA"/>
    <property type="match status" value="1"/>
</dbReference>